<keyword evidence="2 6" id="KW-0997">Cell inner membrane</keyword>
<evidence type="ECO:0000313" key="8">
    <source>
        <dbReference type="Proteomes" id="UP000033067"/>
    </source>
</evidence>
<dbReference type="RefSeq" id="WP_052633210.1">
    <property type="nucleotide sequence ID" value="NZ_CP011144.1"/>
</dbReference>
<evidence type="ECO:0000256" key="1">
    <source>
        <dbReference type="ARBA" id="ARBA00022475"/>
    </source>
</evidence>
<proteinExistence type="inferred from homology"/>
<dbReference type="NCBIfam" id="TIGR04409">
    <property type="entry name" value="LptC_YrbK"/>
    <property type="match status" value="1"/>
</dbReference>
<dbReference type="PATRIC" id="fig|314722.6.peg.2926"/>
<accession>A0A0E3Z288</accession>
<keyword evidence="5 6" id="KW-0472">Membrane</keyword>
<dbReference type="GO" id="GO:0030288">
    <property type="term" value="C:outer membrane-bounded periplasmic space"/>
    <property type="evidence" value="ECO:0007669"/>
    <property type="project" value="TreeGrafter"/>
</dbReference>
<dbReference type="EMBL" id="CP011144">
    <property type="protein sequence ID" value="AKC87614.1"/>
    <property type="molecule type" value="Genomic_DNA"/>
</dbReference>
<dbReference type="InterPro" id="IPR010664">
    <property type="entry name" value="LipoPS_assembly_LptC-rel"/>
</dbReference>
<dbReference type="Proteomes" id="UP000033067">
    <property type="component" value="Chromosome"/>
</dbReference>
<evidence type="ECO:0000313" key="7">
    <source>
        <dbReference type="EMBL" id="AKC87614.1"/>
    </source>
</evidence>
<dbReference type="HAMAP" id="MF_01915">
    <property type="entry name" value="LPS_assembly_LptC"/>
    <property type="match status" value="1"/>
</dbReference>
<reference evidence="7 8" key="1">
    <citation type="journal article" date="2015" name="Genome Announc.">
        <title>Complete Genome Sequence of Pseudoxanthomonas suwonensis Strain J1, a Cellulose-Degrading Bacterium Isolated from Leaf- and Wood-Enriched Soil.</title>
        <authorList>
            <person name="Hou L."/>
            <person name="Jiang J."/>
            <person name="Xu Z."/>
            <person name="Zhou Y."/>
            <person name="Leung F.C."/>
        </authorList>
    </citation>
    <scope>NUCLEOTIDE SEQUENCE [LARGE SCALE GENOMIC DNA]</scope>
    <source>
        <strain evidence="7 8">J1</strain>
    </source>
</reference>
<dbReference type="OrthoDB" id="5973594at2"/>
<evidence type="ECO:0000256" key="4">
    <source>
        <dbReference type="ARBA" id="ARBA00022989"/>
    </source>
</evidence>
<dbReference type="PANTHER" id="PTHR37481:SF1">
    <property type="entry name" value="LIPOPOLYSACCHARIDE EXPORT SYSTEM PROTEIN LPTC"/>
    <property type="match status" value="1"/>
</dbReference>
<comment type="function">
    <text evidence="6">Involved in the assembly of lipopolysaccharide (LPS). Required for the translocation of LPS from the inner membrane to the outer membrane. Facilitates the transfer of LPS from the inner membrane to the periplasmic protein LptA. Could be a docking site for LptA.</text>
</comment>
<keyword evidence="4 6" id="KW-1133">Transmembrane helix</keyword>
<keyword evidence="3 6" id="KW-0812">Transmembrane</keyword>
<comment type="subcellular location">
    <subcellularLocation>
        <location evidence="6">Cell inner membrane</location>
        <topology evidence="6">Single-pass membrane protein</topology>
    </subcellularLocation>
</comment>
<dbReference type="InterPro" id="IPR026265">
    <property type="entry name" value="LptC"/>
</dbReference>
<dbReference type="PANTHER" id="PTHR37481">
    <property type="entry name" value="LIPOPOLYSACCHARIDE EXPORT SYSTEM PROTEIN LPTC"/>
    <property type="match status" value="1"/>
</dbReference>
<dbReference type="KEGG" id="psuw:WQ53_13475"/>
<name>A0A0E3Z288_9GAMM</name>
<dbReference type="GO" id="GO:0005886">
    <property type="term" value="C:plasma membrane"/>
    <property type="evidence" value="ECO:0007669"/>
    <property type="project" value="UniProtKB-SubCell"/>
</dbReference>
<dbReference type="GO" id="GO:0015221">
    <property type="term" value="F:lipopolysaccharide transmembrane transporter activity"/>
    <property type="evidence" value="ECO:0007669"/>
    <property type="project" value="InterPro"/>
</dbReference>
<dbReference type="AlphaFoldDB" id="A0A0E3Z288"/>
<keyword evidence="1 6" id="KW-1003">Cell membrane</keyword>
<dbReference type="Pfam" id="PF06835">
    <property type="entry name" value="LptC"/>
    <property type="match status" value="1"/>
</dbReference>
<evidence type="ECO:0000256" key="3">
    <source>
        <dbReference type="ARBA" id="ARBA00022692"/>
    </source>
</evidence>
<comment type="subunit">
    <text evidence="6">Component of the lipopolysaccharide transport and assembly complex. Interacts with LptA and the LptBFG transporter complex.</text>
</comment>
<dbReference type="Gene3D" id="2.60.450.10">
    <property type="entry name" value="Lipopolysaccharide (LPS) transport protein A like domain"/>
    <property type="match status" value="1"/>
</dbReference>
<comment type="similarity">
    <text evidence="6">Belongs to the LptC family.</text>
</comment>
<keyword evidence="8" id="KW-1185">Reference proteome</keyword>
<evidence type="ECO:0000256" key="5">
    <source>
        <dbReference type="ARBA" id="ARBA00023136"/>
    </source>
</evidence>
<protein>
    <recommendedName>
        <fullName evidence="6">Lipopolysaccharide export system protein LptC</fullName>
    </recommendedName>
</protein>
<sequence>MSWRTGLGLVLLVAAIATGWSAWRMRDRSEPPATVGQRSDYVLRDFELVVLRDDGTESLRLQAPELQRNREDESVAIVQPLFLMPGEEGGWELRADRGWVNADASLARLEGNVAGDSAEGHAVPTTFRTDRLELLPDQHLARTDDRVTLTRPGIMQTGVGFQANLQTRQYQLLSQVQTRYDPPTRR</sequence>
<dbReference type="GO" id="GO:0017089">
    <property type="term" value="F:glycolipid transfer activity"/>
    <property type="evidence" value="ECO:0007669"/>
    <property type="project" value="TreeGrafter"/>
</dbReference>
<dbReference type="InterPro" id="IPR052363">
    <property type="entry name" value="LPS_export_LptC"/>
</dbReference>
<dbReference type="GO" id="GO:0043165">
    <property type="term" value="P:Gram-negative-bacterium-type cell outer membrane assembly"/>
    <property type="evidence" value="ECO:0007669"/>
    <property type="project" value="UniProtKB-UniRule"/>
</dbReference>
<evidence type="ECO:0000256" key="6">
    <source>
        <dbReference type="HAMAP-Rule" id="MF_01915"/>
    </source>
</evidence>
<organism evidence="7 8">
    <name type="scientific">Pseudoxanthomonas suwonensis</name>
    <dbReference type="NCBI Taxonomy" id="314722"/>
    <lineage>
        <taxon>Bacteria</taxon>
        <taxon>Pseudomonadati</taxon>
        <taxon>Pseudomonadota</taxon>
        <taxon>Gammaproteobacteria</taxon>
        <taxon>Lysobacterales</taxon>
        <taxon>Lysobacteraceae</taxon>
        <taxon>Pseudoxanthomonas</taxon>
    </lineage>
</organism>
<evidence type="ECO:0000256" key="2">
    <source>
        <dbReference type="ARBA" id="ARBA00022519"/>
    </source>
</evidence>
<gene>
    <name evidence="6" type="primary">lptC</name>
    <name evidence="7" type="ORF">WQ53_13475</name>
</gene>